<dbReference type="eggNOG" id="COG1264">
    <property type="taxonomic scope" value="Bacteria"/>
</dbReference>
<evidence type="ECO:0000256" key="2">
    <source>
        <dbReference type="ARBA" id="ARBA00022448"/>
    </source>
</evidence>
<protein>
    <submittedName>
        <fullName evidence="13">Phosphotransferase</fullName>
    </submittedName>
</protein>
<dbReference type="SUPFAM" id="SSF55604">
    <property type="entry name" value="Glucose permease domain IIB"/>
    <property type="match status" value="1"/>
</dbReference>
<keyword evidence="2" id="KW-0813">Transport</keyword>
<dbReference type="GO" id="GO:0016301">
    <property type="term" value="F:kinase activity"/>
    <property type="evidence" value="ECO:0007669"/>
    <property type="project" value="UniProtKB-KW"/>
</dbReference>
<evidence type="ECO:0000256" key="3">
    <source>
        <dbReference type="ARBA" id="ARBA00022475"/>
    </source>
</evidence>
<proteinExistence type="predicted"/>
<evidence type="ECO:0000256" key="9">
    <source>
        <dbReference type="ARBA" id="ARBA00022989"/>
    </source>
</evidence>
<evidence type="ECO:0000259" key="12">
    <source>
        <dbReference type="PROSITE" id="PS51098"/>
    </source>
</evidence>
<evidence type="ECO:0000256" key="11">
    <source>
        <dbReference type="PROSITE-ProRule" id="PRU00421"/>
    </source>
</evidence>
<feature type="active site" description="Phosphocysteine intermediate; for EIIB activity" evidence="11">
    <location>
        <position position="26"/>
    </location>
</feature>
<dbReference type="KEGG" id="mvi:X808_1710"/>
<dbReference type="InterPro" id="IPR050429">
    <property type="entry name" value="PTS_Glucose_EIICBA"/>
</dbReference>
<evidence type="ECO:0000256" key="4">
    <source>
        <dbReference type="ARBA" id="ARBA00022597"/>
    </source>
</evidence>
<keyword evidence="5 13" id="KW-0808">Transferase</keyword>
<gene>
    <name evidence="13" type="ORF">X808_1710</name>
</gene>
<dbReference type="STRING" id="1433287.X808_1710"/>
<feature type="domain" description="PTS EIIB type-1" evidence="12">
    <location>
        <begin position="4"/>
        <end position="81"/>
    </location>
</feature>
<name>W0QBW4_9PAST</name>
<dbReference type="InterPro" id="IPR018113">
    <property type="entry name" value="PTrfase_EIIB_Cys"/>
</dbReference>
<evidence type="ECO:0000256" key="1">
    <source>
        <dbReference type="ARBA" id="ARBA00004651"/>
    </source>
</evidence>
<dbReference type="AlphaFoldDB" id="W0QBW4"/>
<dbReference type="InterPro" id="IPR001996">
    <property type="entry name" value="PTS_IIB_1"/>
</dbReference>
<dbReference type="Pfam" id="PF00367">
    <property type="entry name" value="PTS_EIIB"/>
    <property type="match status" value="1"/>
</dbReference>
<evidence type="ECO:0000256" key="6">
    <source>
        <dbReference type="ARBA" id="ARBA00022683"/>
    </source>
</evidence>
<keyword evidence="9" id="KW-1133">Transmembrane helix</keyword>
<keyword evidence="8" id="KW-0418">Kinase</keyword>
<evidence type="ECO:0000256" key="7">
    <source>
        <dbReference type="ARBA" id="ARBA00022692"/>
    </source>
</evidence>
<dbReference type="GO" id="GO:0008982">
    <property type="term" value="F:protein-N(PI)-phosphohistidine-sugar phosphotransferase activity"/>
    <property type="evidence" value="ECO:0007669"/>
    <property type="project" value="InterPro"/>
</dbReference>
<evidence type="ECO:0000256" key="5">
    <source>
        <dbReference type="ARBA" id="ARBA00022679"/>
    </source>
</evidence>
<sequence length="81" mass="8793">MSDKSITLEVINALGGKANIKQVDACLTRLRVVLNDNRLLNKPTLKKLGAVDVVKVADTQQIIFGAKSASYRDEIKALLNA</sequence>
<dbReference type="NCBIfam" id="TIGR00826">
    <property type="entry name" value="EIIB_glc"/>
    <property type="match status" value="1"/>
</dbReference>
<dbReference type="GO" id="GO:0009401">
    <property type="term" value="P:phosphoenolpyruvate-dependent sugar phosphotransferase system"/>
    <property type="evidence" value="ECO:0007669"/>
    <property type="project" value="UniProtKB-KW"/>
</dbReference>
<organism evidence="13 14">
    <name type="scientific">Mannheimia varigena USDA-ARS-USMARC-1296</name>
    <dbReference type="NCBI Taxonomy" id="1433287"/>
    <lineage>
        <taxon>Bacteria</taxon>
        <taxon>Pseudomonadati</taxon>
        <taxon>Pseudomonadota</taxon>
        <taxon>Gammaproteobacteria</taxon>
        <taxon>Pasteurellales</taxon>
        <taxon>Pasteurellaceae</taxon>
        <taxon>Mannheimia</taxon>
    </lineage>
</organism>
<dbReference type="PANTHER" id="PTHR30009:SF24">
    <property type="entry name" value="PTS SYSTEM, IIBC COMPONENT"/>
    <property type="match status" value="1"/>
</dbReference>
<keyword evidence="7" id="KW-0812">Transmembrane</keyword>
<dbReference type="PROSITE" id="PS51098">
    <property type="entry name" value="PTS_EIIB_TYPE_1"/>
    <property type="match status" value="1"/>
</dbReference>
<keyword evidence="3" id="KW-1003">Cell membrane</keyword>
<dbReference type="RefSeq" id="WP_025216471.1">
    <property type="nucleotide sequence ID" value="NZ_CP006943.1"/>
</dbReference>
<keyword evidence="6" id="KW-0598">Phosphotransferase system</keyword>
<dbReference type="Proteomes" id="UP000066995">
    <property type="component" value="Chromosome"/>
</dbReference>
<accession>W0QBW4</accession>
<keyword evidence="14" id="KW-1185">Reference proteome</keyword>
<dbReference type="GO" id="GO:0090563">
    <property type="term" value="F:protein-phosphocysteine-sugar phosphotransferase activity"/>
    <property type="evidence" value="ECO:0007669"/>
    <property type="project" value="TreeGrafter"/>
</dbReference>
<evidence type="ECO:0000256" key="10">
    <source>
        <dbReference type="ARBA" id="ARBA00023136"/>
    </source>
</evidence>
<dbReference type="PANTHER" id="PTHR30009">
    <property type="entry name" value="CYTOCHROME C-TYPE SYNTHESIS PROTEIN AND PTS TRANSMEMBRANE COMPONENT"/>
    <property type="match status" value="1"/>
</dbReference>
<dbReference type="EMBL" id="CP006943">
    <property type="protein sequence ID" value="AHG74698.1"/>
    <property type="molecule type" value="Genomic_DNA"/>
</dbReference>
<dbReference type="OrthoDB" id="5689537at2"/>
<comment type="subcellular location">
    <subcellularLocation>
        <location evidence="1">Cell membrane</location>
        <topology evidence="1">Multi-pass membrane protein</topology>
    </subcellularLocation>
</comment>
<keyword evidence="10" id="KW-0472">Membrane</keyword>
<evidence type="ECO:0000313" key="14">
    <source>
        <dbReference type="Proteomes" id="UP000066995"/>
    </source>
</evidence>
<dbReference type="GO" id="GO:0005886">
    <property type="term" value="C:plasma membrane"/>
    <property type="evidence" value="ECO:0007669"/>
    <property type="project" value="UniProtKB-SubCell"/>
</dbReference>
<dbReference type="HOGENOM" id="CLU_012312_8_4_6"/>
<evidence type="ECO:0000313" key="13">
    <source>
        <dbReference type="EMBL" id="AHG74698.1"/>
    </source>
</evidence>
<dbReference type="PATRIC" id="fig|1433287.3.peg.169"/>
<evidence type="ECO:0000256" key="8">
    <source>
        <dbReference type="ARBA" id="ARBA00022777"/>
    </source>
</evidence>
<dbReference type="Gene3D" id="3.30.1360.60">
    <property type="entry name" value="Glucose permease domain IIB"/>
    <property type="match status" value="1"/>
</dbReference>
<dbReference type="InterPro" id="IPR036878">
    <property type="entry name" value="Glu_permease_IIB"/>
</dbReference>
<dbReference type="FunFam" id="3.30.1360.60:FF:000001">
    <property type="entry name" value="PTS system glucose-specific IIBC component PtsG"/>
    <property type="match status" value="1"/>
</dbReference>
<dbReference type="PROSITE" id="PS01035">
    <property type="entry name" value="PTS_EIIB_TYPE_1_CYS"/>
    <property type="match status" value="1"/>
</dbReference>
<reference evidence="13 14" key="1">
    <citation type="submission" date="2013-12" db="EMBL/GenBank/DDBJ databases">
        <title>Annotation of the Mannheimia varigena USDA-ARS-USMARC-1296 complete genome.</title>
        <authorList>
            <person name="Harhay G.P."/>
            <person name="Clawson M.L."/>
            <person name="Murray R.W."/>
            <person name="Lubbers B.V."/>
            <person name="Heaton M.P."/>
            <person name="Chitko-Mckown C.G."/>
            <person name="Harhay D.M."/>
            <person name="Smith T.P.L."/>
        </authorList>
    </citation>
    <scope>NUCLEOTIDE SEQUENCE [LARGE SCALE GENOMIC DNA]</scope>
    <source>
        <strain evidence="13 14">USDA-ARS-USMARC-1296</strain>
    </source>
</reference>
<keyword evidence="4" id="KW-0762">Sugar transport</keyword>